<evidence type="ECO:0008006" key="9">
    <source>
        <dbReference type="Google" id="ProtNLM"/>
    </source>
</evidence>
<evidence type="ECO:0000313" key="7">
    <source>
        <dbReference type="EMBL" id="KAK9017605.1"/>
    </source>
</evidence>
<evidence type="ECO:0000259" key="5">
    <source>
        <dbReference type="Pfam" id="PF03171"/>
    </source>
</evidence>
<dbReference type="Proteomes" id="UP001396334">
    <property type="component" value="Unassembled WGS sequence"/>
</dbReference>
<evidence type="ECO:0000259" key="6">
    <source>
        <dbReference type="Pfam" id="PF14226"/>
    </source>
</evidence>
<accession>A0ABR2RX90</accession>
<keyword evidence="3" id="KW-0560">Oxidoreductase</keyword>
<gene>
    <name evidence="7" type="ORF">V6N11_080082</name>
</gene>
<dbReference type="EMBL" id="JBBPBN010000020">
    <property type="protein sequence ID" value="KAK9017605.1"/>
    <property type="molecule type" value="Genomic_DNA"/>
</dbReference>
<keyword evidence="2" id="KW-0479">Metal-binding</keyword>
<keyword evidence="8" id="KW-1185">Reference proteome</keyword>
<organism evidence="7 8">
    <name type="scientific">Hibiscus sabdariffa</name>
    <name type="common">roselle</name>
    <dbReference type="NCBI Taxonomy" id="183260"/>
    <lineage>
        <taxon>Eukaryota</taxon>
        <taxon>Viridiplantae</taxon>
        <taxon>Streptophyta</taxon>
        <taxon>Embryophyta</taxon>
        <taxon>Tracheophyta</taxon>
        <taxon>Spermatophyta</taxon>
        <taxon>Magnoliopsida</taxon>
        <taxon>eudicotyledons</taxon>
        <taxon>Gunneridae</taxon>
        <taxon>Pentapetalae</taxon>
        <taxon>rosids</taxon>
        <taxon>malvids</taxon>
        <taxon>Malvales</taxon>
        <taxon>Malvaceae</taxon>
        <taxon>Malvoideae</taxon>
        <taxon>Hibiscus</taxon>
    </lineage>
</organism>
<dbReference type="PANTHER" id="PTHR10209:SF751">
    <property type="entry name" value="OS06G0255100 PROTEIN"/>
    <property type="match status" value="1"/>
</dbReference>
<dbReference type="Pfam" id="PF14226">
    <property type="entry name" value="DIOX_N"/>
    <property type="match status" value="1"/>
</dbReference>
<evidence type="ECO:0000256" key="3">
    <source>
        <dbReference type="ARBA" id="ARBA00023002"/>
    </source>
</evidence>
<keyword evidence="4" id="KW-0408">Iron</keyword>
<dbReference type="Pfam" id="PF03171">
    <property type="entry name" value="2OG-FeII_Oxy"/>
    <property type="match status" value="1"/>
</dbReference>
<evidence type="ECO:0000256" key="4">
    <source>
        <dbReference type="ARBA" id="ARBA00023004"/>
    </source>
</evidence>
<evidence type="ECO:0000256" key="1">
    <source>
        <dbReference type="ARBA" id="ARBA00008056"/>
    </source>
</evidence>
<comment type="caution">
    <text evidence="7">The sequence shown here is derived from an EMBL/GenBank/DDBJ whole genome shotgun (WGS) entry which is preliminary data.</text>
</comment>
<comment type="similarity">
    <text evidence="1">Belongs to the iron/ascorbate-dependent oxidoreductase family.</text>
</comment>
<feature type="domain" description="Non-haem dioxygenase N-terminal" evidence="6">
    <location>
        <begin position="30"/>
        <end position="116"/>
    </location>
</feature>
<dbReference type="SUPFAM" id="SSF51197">
    <property type="entry name" value="Clavaminate synthase-like"/>
    <property type="match status" value="1"/>
</dbReference>
<evidence type="ECO:0000313" key="8">
    <source>
        <dbReference type="Proteomes" id="UP001396334"/>
    </source>
</evidence>
<dbReference type="InterPro" id="IPR044861">
    <property type="entry name" value="IPNS-like_FE2OG_OXY"/>
</dbReference>
<dbReference type="InterPro" id="IPR027443">
    <property type="entry name" value="IPNS-like_sf"/>
</dbReference>
<dbReference type="Gene3D" id="2.60.120.330">
    <property type="entry name" value="B-lactam Antibiotic, Isopenicillin N Synthase, Chain"/>
    <property type="match status" value="1"/>
</dbReference>
<reference evidence="7 8" key="1">
    <citation type="journal article" date="2024" name="G3 (Bethesda)">
        <title>Genome assembly of Hibiscus sabdariffa L. provides insights into metabolisms of medicinal natural products.</title>
        <authorList>
            <person name="Kim T."/>
        </authorList>
    </citation>
    <scope>NUCLEOTIDE SEQUENCE [LARGE SCALE GENOMIC DNA]</scope>
    <source>
        <strain evidence="7">TK-2024</strain>
        <tissue evidence="7">Old leaves</tissue>
    </source>
</reference>
<dbReference type="InterPro" id="IPR026992">
    <property type="entry name" value="DIOX_N"/>
</dbReference>
<name>A0ABR2RX90_9ROSI</name>
<protein>
    <recommendedName>
        <fullName evidence="9">Fe2OG dioxygenase domain-containing protein</fullName>
    </recommendedName>
</protein>
<sequence length="227" mass="25275">MATIVNGKNHYDRAAEVKRFDESKMGSFVVPTIDLSGPRSTVVEQVAAASRTFGFFQIVNHVVPVQVLDRMIGSIRAFHEQPTDVKAKFYTRDLETGVIFLSNFDLFHSKAASWRDTPQIKLGRRLPELEDIPGVCRDEVVQWNLHSEALGERLLGLLSEGLGLDMDRLKNTCLDARLMVGNYYPPCPQPDLTVGIASHADPGVLTLVLQDHIGGLQIKHKGEWVDV</sequence>
<evidence type="ECO:0000256" key="2">
    <source>
        <dbReference type="ARBA" id="ARBA00022723"/>
    </source>
</evidence>
<feature type="domain" description="Isopenicillin N synthase-like Fe(2+) 2OG dioxygenase" evidence="5">
    <location>
        <begin position="178"/>
        <end position="227"/>
    </location>
</feature>
<dbReference type="PANTHER" id="PTHR10209">
    <property type="entry name" value="OXIDOREDUCTASE, 2OG-FE II OXYGENASE FAMILY PROTEIN"/>
    <property type="match status" value="1"/>
</dbReference>
<proteinExistence type="inferred from homology"/>